<gene>
    <name evidence="4" type="ORF">SAMN04488092_102458</name>
</gene>
<dbReference type="Proteomes" id="UP000198634">
    <property type="component" value="Unassembled WGS sequence"/>
</dbReference>
<evidence type="ECO:0000259" key="3">
    <source>
        <dbReference type="PROSITE" id="PS50110"/>
    </source>
</evidence>
<evidence type="ECO:0000313" key="4">
    <source>
        <dbReference type="EMBL" id="SEP86681.1"/>
    </source>
</evidence>
<dbReference type="InterPro" id="IPR001789">
    <property type="entry name" value="Sig_transdc_resp-reg_receiver"/>
</dbReference>
<dbReference type="PROSITE" id="PS50110">
    <property type="entry name" value="RESPONSE_REGULATORY"/>
    <property type="match status" value="1"/>
</dbReference>
<dbReference type="PANTHER" id="PTHR44591">
    <property type="entry name" value="STRESS RESPONSE REGULATOR PROTEIN 1"/>
    <property type="match status" value="1"/>
</dbReference>
<keyword evidence="5" id="KW-1185">Reference proteome</keyword>
<dbReference type="STRING" id="657014.SAMN04488092_102458"/>
<proteinExistence type="predicted"/>
<dbReference type="InterPro" id="IPR011006">
    <property type="entry name" value="CheY-like_superfamily"/>
</dbReference>
<dbReference type="Gene3D" id="3.40.50.2300">
    <property type="match status" value="1"/>
</dbReference>
<name>A0A1H9BD77_9RHOB</name>
<evidence type="ECO:0000256" key="1">
    <source>
        <dbReference type="ARBA" id="ARBA00022553"/>
    </source>
</evidence>
<dbReference type="SMART" id="SM00448">
    <property type="entry name" value="REC"/>
    <property type="match status" value="1"/>
</dbReference>
<dbReference type="RefSeq" id="WP_090268655.1">
    <property type="nucleotide sequence ID" value="NZ_FOEP01000002.1"/>
</dbReference>
<feature type="modified residue" description="4-aspartylphosphate" evidence="2">
    <location>
        <position position="72"/>
    </location>
</feature>
<dbReference type="GO" id="GO:0000160">
    <property type="term" value="P:phosphorelay signal transduction system"/>
    <property type="evidence" value="ECO:0007669"/>
    <property type="project" value="InterPro"/>
</dbReference>
<organism evidence="4 5">
    <name type="scientific">Thalassovita taeanensis</name>
    <dbReference type="NCBI Taxonomy" id="657014"/>
    <lineage>
        <taxon>Bacteria</taxon>
        <taxon>Pseudomonadati</taxon>
        <taxon>Pseudomonadota</taxon>
        <taxon>Alphaproteobacteria</taxon>
        <taxon>Rhodobacterales</taxon>
        <taxon>Roseobacteraceae</taxon>
        <taxon>Thalassovita</taxon>
    </lineage>
</organism>
<dbReference type="CDD" id="cd00156">
    <property type="entry name" value="REC"/>
    <property type="match status" value="1"/>
</dbReference>
<dbReference type="SUPFAM" id="SSF52172">
    <property type="entry name" value="CheY-like"/>
    <property type="match status" value="1"/>
</dbReference>
<protein>
    <submittedName>
        <fullName evidence="4">CheY chemotaxis protein or a CheY-like REC (Receiver) domain</fullName>
    </submittedName>
</protein>
<dbReference type="InterPro" id="IPR050595">
    <property type="entry name" value="Bact_response_regulator"/>
</dbReference>
<dbReference type="EMBL" id="FOEP01000002">
    <property type="protein sequence ID" value="SEP86681.1"/>
    <property type="molecule type" value="Genomic_DNA"/>
</dbReference>
<feature type="domain" description="Response regulatory" evidence="3">
    <location>
        <begin position="23"/>
        <end position="136"/>
    </location>
</feature>
<sequence>MDDADLFQAARFPTPTRPLLGLTVLVVEDSRFASDAMRLLCQRSGARIRRADSLRSAERHLQVYRPSVIIVDLGLPDGDGLSLIRTLDRSVPRISVILGSSGDDLAGDSCSQAGADGFLPKPVHSLSAFQELILSCLPSDRQPMGPRSINSETIRPDPMAYKDDLAHVADLLGDGTEDRPLDYVVQFLTGIARSAADMPLVAASEALSISRMQGRGSRSDVARISGLLQERLTDSIAIGSTTQRWI</sequence>
<dbReference type="PANTHER" id="PTHR44591:SF23">
    <property type="entry name" value="CHEY SUBFAMILY"/>
    <property type="match status" value="1"/>
</dbReference>
<reference evidence="4 5" key="1">
    <citation type="submission" date="2016-10" db="EMBL/GenBank/DDBJ databases">
        <authorList>
            <person name="de Groot N.N."/>
        </authorList>
    </citation>
    <scope>NUCLEOTIDE SEQUENCE [LARGE SCALE GENOMIC DNA]</scope>
    <source>
        <strain evidence="4 5">DSM 22007</strain>
    </source>
</reference>
<keyword evidence="1 2" id="KW-0597">Phosphoprotein</keyword>
<dbReference type="Pfam" id="PF00072">
    <property type="entry name" value="Response_reg"/>
    <property type="match status" value="1"/>
</dbReference>
<dbReference type="OrthoDB" id="7831674at2"/>
<dbReference type="AlphaFoldDB" id="A0A1H9BD77"/>
<accession>A0A1H9BD77</accession>
<evidence type="ECO:0000313" key="5">
    <source>
        <dbReference type="Proteomes" id="UP000198634"/>
    </source>
</evidence>
<evidence type="ECO:0000256" key="2">
    <source>
        <dbReference type="PROSITE-ProRule" id="PRU00169"/>
    </source>
</evidence>